<organism evidence="3 4">
    <name type="scientific">Mycena venus</name>
    <dbReference type="NCBI Taxonomy" id="2733690"/>
    <lineage>
        <taxon>Eukaryota</taxon>
        <taxon>Fungi</taxon>
        <taxon>Dikarya</taxon>
        <taxon>Basidiomycota</taxon>
        <taxon>Agaricomycotina</taxon>
        <taxon>Agaricomycetes</taxon>
        <taxon>Agaricomycetidae</taxon>
        <taxon>Agaricales</taxon>
        <taxon>Marasmiineae</taxon>
        <taxon>Mycenaceae</taxon>
        <taxon>Mycena</taxon>
    </lineage>
</organism>
<keyword evidence="2" id="KW-0472">Membrane</keyword>
<sequence length="450" mass="47124">MTLLSLTTNIRPVTCFSPSPSSSQPRRLPLVTTPRLSSSSPSTFSTKGLLSRQPSVAHNDTDTGIYCQITPLISRFYLVSFTSSHVVFVALVQPAPQTALTPVLHWSRQLGPTHSLRIPRAAHRQGGGGGQQDGSGQPNIQSSAQLYLYTFLATLILLLGVSSAIVVRSLLLRRRHRRMVAEAIANGTWIPPAPRVKVDLRKKPRVWDVWVGPPRLLSADDATGVVTTSGAGGGAGVGAVGVAQQGGGTEGGEAEGEGEGWDGIMPFAASYLPPGTIASSAPPPAAAPNTNTNTNTTLSATTSRSTTALSRQPTPNPSAPASEPTIPIPLMMEMEQPRVRVSVLIAMPAPGMFVNSSTSPAPPAPTTPQTPTWTTQPSPTTPSWLNPTWTHAPSWAPYLPPPAPGDDPDEVPLPHLEVGVASVGVVAGHEEEEDGARDSEDDGKGKAGQN</sequence>
<evidence type="ECO:0000256" key="1">
    <source>
        <dbReference type="SAM" id="MobiDB-lite"/>
    </source>
</evidence>
<evidence type="ECO:0000313" key="3">
    <source>
        <dbReference type="EMBL" id="KAF7343210.1"/>
    </source>
</evidence>
<protein>
    <submittedName>
        <fullName evidence="3">Uncharacterized protein</fullName>
    </submittedName>
</protein>
<dbReference type="AlphaFoldDB" id="A0A8H7CMI3"/>
<dbReference type="OrthoDB" id="2683906at2759"/>
<comment type="caution">
    <text evidence="3">The sequence shown here is derived from an EMBL/GenBank/DDBJ whole genome shotgun (WGS) entry which is preliminary data.</text>
</comment>
<keyword evidence="2" id="KW-1133">Transmembrane helix</keyword>
<keyword evidence="2" id="KW-0812">Transmembrane</keyword>
<name>A0A8H7CMI3_9AGAR</name>
<dbReference type="Proteomes" id="UP000620124">
    <property type="component" value="Unassembled WGS sequence"/>
</dbReference>
<feature type="region of interest" description="Disordered" evidence="1">
    <location>
        <begin position="275"/>
        <end position="325"/>
    </location>
</feature>
<feature type="region of interest" description="Disordered" evidence="1">
    <location>
        <begin position="16"/>
        <end position="48"/>
    </location>
</feature>
<proteinExistence type="predicted"/>
<feature type="compositionally biased region" description="Low complexity" evidence="1">
    <location>
        <begin position="287"/>
        <end position="311"/>
    </location>
</feature>
<feature type="compositionally biased region" description="Low complexity" evidence="1">
    <location>
        <begin position="17"/>
        <end position="46"/>
    </location>
</feature>
<feature type="region of interest" description="Disordered" evidence="1">
    <location>
        <begin position="355"/>
        <end position="450"/>
    </location>
</feature>
<reference evidence="3" key="1">
    <citation type="submission" date="2020-05" db="EMBL/GenBank/DDBJ databases">
        <title>Mycena genomes resolve the evolution of fungal bioluminescence.</title>
        <authorList>
            <person name="Tsai I.J."/>
        </authorList>
    </citation>
    <scope>NUCLEOTIDE SEQUENCE</scope>
    <source>
        <strain evidence="3">CCC161011</strain>
    </source>
</reference>
<accession>A0A8H7CMI3</accession>
<keyword evidence="4" id="KW-1185">Reference proteome</keyword>
<feature type="transmembrane region" description="Helical" evidence="2">
    <location>
        <begin position="146"/>
        <end position="171"/>
    </location>
</feature>
<evidence type="ECO:0000313" key="4">
    <source>
        <dbReference type="Proteomes" id="UP000620124"/>
    </source>
</evidence>
<feature type="compositionally biased region" description="Low complexity" evidence="1">
    <location>
        <begin position="369"/>
        <end position="384"/>
    </location>
</feature>
<evidence type="ECO:0000256" key="2">
    <source>
        <dbReference type="SAM" id="Phobius"/>
    </source>
</evidence>
<dbReference type="EMBL" id="JACAZI010000016">
    <property type="protein sequence ID" value="KAF7343210.1"/>
    <property type="molecule type" value="Genomic_DNA"/>
</dbReference>
<feature type="compositionally biased region" description="Basic and acidic residues" evidence="1">
    <location>
        <begin position="436"/>
        <end position="450"/>
    </location>
</feature>
<feature type="compositionally biased region" description="Low complexity" evidence="1">
    <location>
        <begin position="417"/>
        <end position="427"/>
    </location>
</feature>
<gene>
    <name evidence="3" type="ORF">MVEN_01752200</name>
</gene>